<keyword evidence="3" id="KW-1185">Reference proteome</keyword>
<organism evidence="2 3">
    <name type="scientific">Paenibacillus glucanolyticus</name>
    <dbReference type="NCBI Taxonomy" id="59843"/>
    <lineage>
        <taxon>Bacteria</taxon>
        <taxon>Bacillati</taxon>
        <taxon>Bacillota</taxon>
        <taxon>Bacilli</taxon>
        <taxon>Bacillales</taxon>
        <taxon>Paenibacillaceae</taxon>
        <taxon>Paenibacillus</taxon>
    </lineage>
</organism>
<protein>
    <recommendedName>
        <fullName evidence="4">Zinc-ribbon domain-containing protein</fullName>
    </recommendedName>
</protein>
<reference evidence="2" key="1">
    <citation type="journal article" date="2016" name="Genome Announc.">
        <title>Draft genomes of two strains of Paenibacillus glucanolyticus with capability to degrade lignocellulose.</title>
        <authorList>
            <person name="Mathews S.L."/>
            <person name="Pawlak J."/>
            <person name="Grunden A.M."/>
        </authorList>
    </citation>
    <scope>NUCLEOTIDE SEQUENCE [LARGE SCALE GENOMIC DNA]</scope>
    <source>
        <strain evidence="2">SLM1</strain>
    </source>
</reference>
<keyword evidence="1" id="KW-1133">Transmembrane helix</keyword>
<name>A0A163LCS3_9BACL</name>
<evidence type="ECO:0008006" key="4">
    <source>
        <dbReference type="Google" id="ProtNLM"/>
    </source>
</evidence>
<comment type="caution">
    <text evidence="2">The sequence shown here is derived from an EMBL/GenBank/DDBJ whole genome shotgun (WGS) entry which is preliminary data.</text>
</comment>
<sequence>MYCNNCKQDLPVDAPFCIHCGTATNEEETDVNSSIALKSVETGNQRKNTIGSIVFSIGIIEVICSVIVFFIIGKPEMSYDDFDYMVALPWLIIGTVSGFFTIAFAEIIFLLSEIKNKISTKETSR</sequence>
<accession>A0A163LCS3</accession>
<feature type="transmembrane region" description="Helical" evidence="1">
    <location>
        <begin position="53"/>
        <end position="72"/>
    </location>
</feature>
<proteinExistence type="predicted"/>
<keyword evidence="1" id="KW-0812">Transmembrane</keyword>
<dbReference type="RefSeq" id="WP_063479104.1">
    <property type="nucleotide sequence ID" value="NZ_CP147845.1"/>
</dbReference>
<evidence type="ECO:0000256" key="1">
    <source>
        <dbReference type="SAM" id="Phobius"/>
    </source>
</evidence>
<dbReference type="GeneID" id="97556504"/>
<dbReference type="AlphaFoldDB" id="A0A163LCS3"/>
<dbReference type="Proteomes" id="UP000076796">
    <property type="component" value="Unassembled WGS sequence"/>
</dbReference>
<evidence type="ECO:0000313" key="2">
    <source>
        <dbReference type="EMBL" id="KZS48002.1"/>
    </source>
</evidence>
<dbReference type="EMBL" id="LWMH01000001">
    <property type="protein sequence ID" value="KZS48002.1"/>
    <property type="molecule type" value="Genomic_DNA"/>
</dbReference>
<gene>
    <name evidence="2" type="ORF">AWU65_19780</name>
</gene>
<evidence type="ECO:0000313" key="3">
    <source>
        <dbReference type="Proteomes" id="UP000076796"/>
    </source>
</evidence>
<dbReference type="OrthoDB" id="1822804at2"/>
<keyword evidence="1" id="KW-0472">Membrane</keyword>
<feature type="transmembrane region" description="Helical" evidence="1">
    <location>
        <begin position="84"/>
        <end position="111"/>
    </location>
</feature>